<evidence type="ECO:0000256" key="1">
    <source>
        <dbReference type="SAM" id="Phobius"/>
    </source>
</evidence>
<feature type="transmembrane region" description="Helical" evidence="1">
    <location>
        <begin position="12"/>
        <end position="30"/>
    </location>
</feature>
<sequence>MAIAHLLTDASAIMTVVSFITFIGILWWAFSSRRNADFDIAAQLPFVDDTSGADDAGLPNPEKHHG</sequence>
<keyword evidence="1" id="KW-0472">Membrane</keyword>
<dbReference type="CDD" id="cd01324">
    <property type="entry name" value="cbb3_Oxidase_CcoQ"/>
    <property type="match status" value="1"/>
</dbReference>
<protein>
    <submittedName>
        <fullName evidence="2">Cbb3-type cytochrome oxidase subunit 3</fullName>
    </submittedName>
</protein>
<dbReference type="Proteomes" id="UP001596045">
    <property type="component" value="Unassembled WGS sequence"/>
</dbReference>
<evidence type="ECO:0000313" key="3">
    <source>
        <dbReference type="Proteomes" id="UP001596045"/>
    </source>
</evidence>
<dbReference type="Pfam" id="PF05545">
    <property type="entry name" value="FixQ"/>
    <property type="match status" value="1"/>
</dbReference>
<reference evidence="3" key="1">
    <citation type="journal article" date="2019" name="Int. J. Syst. Evol. Microbiol.">
        <title>The Global Catalogue of Microorganisms (GCM) 10K type strain sequencing project: providing services to taxonomists for standard genome sequencing and annotation.</title>
        <authorList>
            <consortium name="The Broad Institute Genomics Platform"/>
            <consortium name="The Broad Institute Genome Sequencing Center for Infectious Disease"/>
            <person name="Wu L."/>
            <person name="Ma J."/>
        </authorList>
    </citation>
    <scope>NUCLEOTIDE SEQUENCE [LARGE SCALE GENOMIC DNA]</scope>
    <source>
        <strain evidence="3">JCM 17066</strain>
    </source>
</reference>
<organism evidence="2 3">
    <name type="scientific">Paraherbaspirillum soli</name>
    <dbReference type="NCBI Taxonomy" id="631222"/>
    <lineage>
        <taxon>Bacteria</taxon>
        <taxon>Pseudomonadati</taxon>
        <taxon>Pseudomonadota</taxon>
        <taxon>Betaproteobacteria</taxon>
        <taxon>Burkholderiales</taxon>
        <taxon>Oxalobacteraceae</taxon>
        <taxon>Paraherbaspirillum</taxon>
    </lineage>
</organism>
<proteinExistence type="predicted"/>
<accession>A0ABW0MC04</accession>
<keyword evidence="1" id="KW-1133">Transmembrane helix</keyword>
<dbReference type="InterPro" id="IPR008621">
    <property type="entry name" value="Cbb3-typ_cyt_oxidase_comp"/>
</dbReference>
<keyword evidence="1" id="KW-0812">Transmembrane</keyword>
<comment type="caution">
    <text evidence="2">The sequence shown here is derived from an EMBL/GenBank/DDBJ whole genome shotgun (WGS) entry which is preliminary data.</text>
</comment>
<name>A0ABW0MC04_9BURK</name>
<dbReference type="EMBL" id="JBHSMT010000014">
    <property type="protein sequence ID" value="MFC5474486.1"/>
    <property type="molecule type" value="Genomic_DNA"/>
</dbReference>
<dbReference type="RefSeq" id="WP_378997590.1">
    <property type="nucleotide sequence ID" value="NZ_JBHSMT010000014.1"/>
</dbReference>
<evidence type="ECO:0000313" key="2">
    <source>
        <dbReference type="EMBL" id="MFC5474486.1"/>
    </source>
</evidence>
<gene>
    <name evidence="2" type="ORF">ACFPM8_11020</name>
</gene>
<keyword evidence="3" id="KW-1185">Reference proteome</keyword>